<evidence type="ECO:0000313" key="1">
    <source>
        <dbReference type="EMBL" id="CAM9511055.1"/>
    </source>
</evidence>
<dbReference type="EMBL" id="OX596095">
    <property type="protein sequence ID" value="CAM9511055.1"/>
    <property type="molecule type" value="Genomic_DNA"/>
</dbReference>
<gene>
    <name evidence="1" type="ORF">MRATA1EN22A_LOCUS3552</name>
</gene>
<name>A0AC59YA20_RANTA</name>
<evidence type="ECO:0000313" key="2">
    <source>
        <dbReference type="Proteomes" id="UP001162501"/>
    </source>
</evidence>
<protein>
    <submittedName>
        <fullName evidence="1">Uncharacterized protein</fullName>
    </submittedName>
</protein>
<accession>A0AC59YA20</accession>
<reference evidence="1" key="1">
    <citation type="submission" date="2023-05" db="EMBL/GenBank/DDBJ databases">
        <authorList>
            <consortium name="ELIXIR-Norway"/>
        </authorList>
    </citation>
    <scope>NUCLEOTIDE SEQUENCE</scope>
</reference>
<dbReference type="Proteomes" id="UP001162501">
    <property type="component" value="Chromosome 11"/>
</dbReference>
<reference evidence="1" key="2">
    <citation type="submission" date="2025-03" db="EMBL/GenBank/DDBJ databases">
        <authorList>
            <consortium name="ELIXIR-Norway"/>
            <consortium name="Elixir Norway"/>
        </authorList>
    </citation>
    <scope>NUCLEOTIDE SEQUENCE</scope>
</reference>
<organism evidence="1 2">
    <name type="scientific">Rangifer tarandus platyrhynchus</name>
    <name type="common">Svalbard reindeer</name>
    <dbReference type="NCBI Taxonomy" id="3082113"/>
    <lineage>
        <taxon>Eukaryota</taxon>
        <taxon>Metazoa</taxon>
        <taxon>Chordata</taxon>
        <taxon>Craniata</taxon>
        <taxon>Vertebrata</taxon>
        <taxon>Euteleostomi</taxon>
        <taxon>Mammalia</taxon>
        <taxon>Eutheria</taxon>
        <taxon>Laurasiatheria</taxon>
        <taxon>Artiodactyla</taxon>
        <taxon>Ruminantia</taxon>
        <taxon>Pecora</taxon>
        <taxon>Cervidae</taxon>
        <taxon>Odocoileinae</taxon>
        <taxon>Rangifer</taxon>
    </lineage>
</organism>
<sequence>MSESRRKSVAVAGQVKEKGPVPFPAPERFYGSGRKGSDETHCAGVRARAVKAPSGGRRSALFSRSAALGVRKSEIQRGLQRWGVFYTLTPPAPVPHHFCACPLTLLSRRGERSVAILWRRCGCLLLQRSIPSPAGPPGSLSVRKESRRRVE</sequence>
<proteinExistence type="predicted"/>